<proteinExistence type="inferred from homology"/>
<comment type="caution">
    <text evidence="4">The sequence shown here is derived from an EMBL/GenBank/DDBJ whole genome shotgun (WGS) entry which is preliminary data.</text>
</comment>
<evidence type="ECO:0000313" key="4">
    <source>
        <dbReference type="EMBL" id="MDO9713137.1"/>
    </source>
</evidence>
<dbReference type="SUPFAM" id="SSF160544">
    <property type="entry name" value="EscU C-terminal domain-like"/>
    <property type="match status" value="1"/>
</dbReference>
<dbReference type="PANTHER" id="PTHR30531">
    <property type="entry name" value="FLAGELLAR BIOSYNTHETIC PROTEIN FLHB"/>
    <property type="match status" value="1"/>
</dbReference>
<sequence length="372" mass="39972">MAEQDGQEKTLDASPRKLEEARRRGDVPISRDGASFGVHLAVLVVVGLGGPLLAGHVAAVLLPFIEQPEGWLELNEIGLRDVGLALTGAIVLVLLPLFGLMMAGGLIPYLAQGSVVVTAERIRPKFSNLSPMRGLKRIFGLKALVEFGKSLAKAMASAGAAYVVIRPLYDRSTGFAALDPVAFGPLALEVLLALLGTATLVYGVIALFDISFQQFEYRRRQRMSLQEMKEELRSTEGDPHAKAHRRKMQRQGSKRRMLAEVPKATVVIANPTHFAVALRYRRGEDPAPVCVAKGVDAVALRIREAARAAGVPVVEEKPLARALHASVEIGETIPKAHFEAVAKVIGIVWARAGQPRGADRGTGSGRTQGARL</sequence>
<dbReference type="Gene3D" id="3.40.1690.10">
    <property type="entry name" value="secretion proteins EscU"/>
    <property type="match status" value="1"/>
</dbReference>
<keyword evidence="5" id="KW-1185">Reference proteome</keyword>
<feature type="region of interest" description="Disordered" evidence="2">
    <location>
        <begin position="232"/>
        <end position="255"/>
    </location>
</feature>
<comment type="similarity">
    <text evidence="1">Belongs to the type III secretion exporter family.</text>
</comment>
<dbReference type="EMBL" id="JAUTWS010000072">
    <property type="protein sequence ID" value="MDO9713137.1"/>
    <property type="molecule type" value="Genomic_DNA"/>
</dbReference>
<feature type="compositionally biased region" description="Basic and acidic residues" evidence="2">
    <location>
        <begin position="232"/>
        <end position="241"/>
    </location>
</feature>
<dbReference type="PRINTS" id="PR00950">
    <property type="entry name" value="TYPE3IMSPROT"/>
</dbReference>
<accession>A0ABT9EAA5</accession>
<keyword evidence="3" id="KW-1133">Transmembrane helix</keyword>
<protein>
    <submittedName>
        <fullName evidence="4">Flagellar type III secretion system protein FlhB</fullName>
    </submittedName>
</protein>
<dbReference type="Gene3D" id="6.10.250.2080">
    <property type="match status" value="1"/>
</dbReference>
<dbReference type="InterPro" id="IPR006135">
    <property type="entry name" value="T3SS_substrate_exporter"/>
</dbReference>
<organism evidence="4 5">
    <name type="scientific">Paracraurococcus lichenis</name>
    <dbReference type="NCBI Taxonomy" id="3064888"/>
    <lineage>
        <taxon>Bacteria</taxon>
        <taxon>Pseudomonadati</taxon>
        <taxon>Pseudomonadota</taxon>
        <taxon>Alphaproteobacteria</taxon>
        <taxon>Acetobacterales</taxon>
        <taxon>Roseomonadaceae</taxon>
        <taxon>Paracraurococcus</taxon>
    </lineage>
</organism>
<keyword evidence="4" id="KW-0966">Cell projection</keyword>
<dbReference type="RefSeq" id="WP_305107996.1">
    <property type="nucleotide sequence ID" value="NZ_JAUTWS010000072.1"/>
</dbReference>
<keyword evidence="4" id="KW-0969">Cilium</keyword>
<feature type="transmembrane region" description="Helical" evidence="3">
    <location>
        <begin position="85"/>
        <end position="111"/>
    </location>
</feature>
<name>A0ABT9EAA5_9PROT</name>
<feature type="compositionally biased region" description="Basic residues" evidence="2">
    <location>
        <begin position="242"/>
        <end position="255"/>
    </location>
</feature>
<dbReference type="InterPro" id="IPR029025">
    <property type="entry name" value="T3SS_substrate_exporter_C"/>
</dbReference>
<keyword evidence="4" id="KW-0282">Flagellum</keyword>
<feature type="transmembrane region" description="Helical" evidence="3">
    <location>
        <begin position="40"/>
        <end position="65"/>
    </location>
</feature>
<keyword evidence="3" id="KW-0472">Membrane</keyword>
<dbReference type="PANTHER" id="PTHR30531:SF12">
    <property type="entry name" value="FLAGELLAR BIOSYNTHETIC PROTEIN FLHB"/>
    <property type="match status" value="1"/>
</dbReference>
<reference evidence="4 5" key="1">
    <citation type="submission" date="2023-08" db="EMBL/GenBank/DDBJ databases">
        <title>The draft genome sequence of Paracraurococcus sp. LOR1-02.</title>
        <authorList>
            <person name="Kingkaew E."/>
            <person name="Tanasupawat S."/>
        </authorList>
    </citation>
    <scope>NUCLEOTIDE SEQUENCE [LARGE SCALE GENOMIC DNA]</scope>
    <source>
        <strain evidence="4 5">LOR1-02</strain>
    </source>
</reference>
<dbReference type="Pfam" id="PF01312">
    <property type="entry name" value="Bac_export_2"/>
    <property type="match status" value="1"/>
</dbReference>
<gene>
    <name evidence="4" type="ORF">Q7A36_32715</name>
</gene>
<feature type="transmembrane region" description="Helical" evidence="3">
    <location>
        <begin position="189"/>
        <end position="212"/>
    </location>
</feature>
<evidence type="ECO:0000256" key="3">
    <source>
        <dbReference type="SAM" id="Phobius"/>
    </source>
</evidence>
<feature type="region of interest" description="Disordered" evidence="2">
    <location>
        <begin position="1"/>
        <end position="24"/>
    </location>
</feature>
<evidence type="ECO:0000256" key="2">
    <source>
        <dbReference type="SAM" id="MobiDB-lite"/>
    </source>
</evidence>
<keyword evidence="3" id="KW-0812">Transmembrane</keyword>
<evidence type="ECO:0000256" key="1">
    <source>
        <dbReference type="ARBA" id="ARBA00010690"/>
    </source>
</evidence>
<dbReference type="Proteomes" id="UP001243009">
    <property type="component" value="Unassembled WGS sequence"/>
</dbReference>
<evidence type="ECO:0000313" key="5">
    <source>
        <dbReference type="Proteomes" id="UP001243009"/>
    </source>
</evidence>